<name>A0A735CXQ5_SALMU</name>
<sequence length="383" mass="44565">MKTAFAKDINFVKTGNNQKSPAYYEEGIKERFKYTGLEFGGFVLPWVSSKVTQFRLINPQTGDYHDYVVSQYKKVTGDDLFKTEKYATFRLKRKCAESGNVFVSMDWKEEIKNSTFTYRCLSHDELSSNSVKHALEYDFMCKKCSSEKRLCSANDVSNLEELRVKREKILDELTEGKPYKFVRWLTEQKAAKQTKLECKCEHHGNWTINGVQPFIKKSLVCPECLDIMRGALNGMAFIKDVVELNVPVWVYVQELKDPITNKPEFIKFGISVRKPKYRMTAQEKTSIYKHSMHYTHLFENGWQALDVERMLHETIKGRLANKNDVPDGWTETRDYKSLNEVMTAINDYIDLNPSSPLYIQDCSHLFPDPDDIDNWFPSFDEAA</sequence>
<accession>A0A735CXQ5</accession>
<dbReference type="EMBL" id="DAASSO010000001">
    <property type="protein sequence ID" value="HAE6846738.1"/>
    <property type="molecule type" value="Genomic_DNA"/>
</dbReference>
<reference evidence="1" key="2">
    <citation type="submission" date="2018-07" db="EMBL/GenBank/DDBJ databases">
        <authorList>
            <consortium name="NCBI Pathogen Detection Project"/>
        </authorList>
    </citation>
    <scope>NUCLEOTIDE SEQUENCE</scope>
    <source>
        <strain evidence="1">12-0651</strain>
    </source>
</reference>
<proteinExistence type="predicted"/>
<organism evidence="1">
    <name type="scientific">Salmonella muenchen</name>
    <dbReference type="NCBI Taxonomy" id="596"/>
    <lineage>
        <taxon>Bacteria</taxon>
        <taxon>Pseudomonadati</taxon>
        <taxon>Pseudomonadota</taxon>
        <taxon>Gammaproteobacteria</taxon>
        <taxon>Enterobacterales</taxon>
        <taxon>Enterobacteriaceae</taxon>
        <taxon>Salmonella</taxon>
    </lineage>
</organism>
<evidence type="ECO:0000313" key="1">
    <source>
        <dbReference type="EMBL" id="HAE6846738.1"/>
    </source>
</evidence>
<comment type="caution">
    <text evidence="1">The sequence shown here is derived from an EMBL/GenBank/DDBJ whole genome shotgun (WGS) entry which is preliminary data.</text>
</comment>
<protein>
    <submittedName>
        <fullName evidence="1">Uncharacterized protein</fullName>
    </submittedName>
</protein>
<reference evidence="1" key="1">
    <citation type="journal article" date="2018" name="Genome Biol.">
        <title>SKESA: strategic k-mer extension for scrupulous assemblies.</title>
        <authorList>
            <person name="Souvorov A."/>
            <person name="Agarwala R."/>
            <person name="Lipman D.J."/>
        </authorList>
    </citation>
    <scope>NUCLEOTIDE SEQUENCE</scope>
    <source>
        <strain evidence="1">12-0651</strain>
    </source>
</reference>
<gene>
    <name evidence="1" type="ORF">G4L24_000090</name>
</gene>
<dbReference type="AlphaFoldDB" id="A0A735CXQ5"/>